<organism evidence="1 2">
    <name type="scientific">Nostocoides vanveenii</name>
    <dbReference type="NCBI Taxonomy" id="330835"/>
    <lineage>
        <taxon>Bacteria</taxon>
        <taxon>Bacillati</taxon>
        <taxon>Actinomycetota</taxon>
        <taxon>Actinomycetes</taxon>
        <taxon>Micrococcales</taxon>
        <taxon>Intrasporangiaceae</taxon>
        <taxon>Nostocoides</taxon>
    </lineage>
</organism>
<sequence>MSRQYQILHRRFGESRPGLELVAIEEAAVPVTMLRADVLAQERKDLPVTEAFTLQFVERGVDTTSDIAAYLGLEEAHVVEASASLIRDGHLRRHSTGQLGLTALGLEVVRTLAATQPVERPLPVAFDRLTWSLADYQESALIEKRQAEERGMLVLPADRNARIGLDDVTAAEFNALLKADRLQVLRIHKVAVRKHRYLHALLLVFANASRDEIELALCLDDDLSNAHGIALDRVGAVERLGLSVGKPSDRPVLDADLEDMRAEERTVVEGAAQLSVENDTPKGQPAGDLFATGTGGRAPVRSVSVFEHPVLLDEALRNAKRRLLIVAPWVKNAVVTTDFIARLEQRLRARVEVTIAHGYGDDDRGSDEDALRRLENLAGRYERFTFIRLRNTHAKILIFDDVWVSTSFNWLSFRGDLDRTYRMEEGTLVSIPSRVQKQYEHYLGVLGRVS</sequence>
<reference evidence="1 2" key="1">
    <citation type="journal article" date="2019" name="Int. J. Syst. Evol. Microbiol.">
        <title>The Global Catalogue of Microorganisms (GCM) 10K type strain sequencing project: providing services to taxonomists for standard genome sequencing and annotation.</title>
        <authorList>
            <consortium name="The Broad Institute Genomics Platform"/>
            <consortium name="The Broad Institute Genome Sequencing Center for Infectious Disease"/>
            <person name="Wu L."/>
            <person name="Ma J."/>
        </authorList>
    </citation>
    <scope>NUCLEOTIDE SEQUENCE [LARGE SCALE GENOMIC DNA]</scope>
    <source>
        <strain evidence="1 2">JCM 15591</strain>
    </source>
</reference>
<dbReference type="EMBL" id="BAAAPN010000088">
    <property type="protein sequence ID" value="GAA1771778.1"/>
    <property type="molecule type" value="Genomic_DNA"/>
</dbReference>
<dbReference type="RefSeq" id="WP_344067953.1">
    <property type="nucleotide sequence ID" value="NZ_BAAAPN010000088.1"/>
</dbReference>
<proteinExistence type="predicted"/>
<dbReference type="Proteomes" id="UP001501475">
    <property type="component" value="Unassembled WGS sequence"/>
</dbReference>
<dbReference type="Gene3D" id="3.30.870.10">
    <property type="entry name" value="Endonuclease Chain A"/>
    <property type="match status" value="1"/>
</dbReference>
<protein>
    <recommendedName>
        <fullName evidence="3">Phospholipase D-like domain-containing protein</fullName>
    </recommendedName>
</protein>
<gene>
    <name evidence="1" type="ORF">GCM10009810_31710</name>
</gene>
<evidence type="ECO:0000313" key="1">
    <source>
        <dbReference type="EMBL" id="GAA1771778.1"/>
    </source>
</evidence>
<dbReference type="SUPFAM" id="SSF56024">
    <property type="entry name" value="Phospholipase D/nuclease"/>
    <property type="match status" value="1"/>
</dbReference>
<evidence type="ECO:0008006" key="3">
    <source>
        <dbReference type="Google" id="ProtNLM"/>
    </source>
</evidence>
<accession>A0ABN2L3W0</accession>
<evidence type="ECO:0000313" key="2">
    <source>
        <dbReference type="Proteomes" id="UP001501475"/>
    </source>
</evidence>
<keyword evidence="2" id="KW-1185">Reference proteome</keyword>
<name>A0ABN2L3W0_9MICO</name>
<comment type="caution">
    <text evidence="1">The sequence shown here is derived from an EMBL/GenBank/DDBJ whole genome shotgun (WGS) entry which is preliminary data.</text>
</comment>